<evidence type="ECO:0000313" key="2">
    <source>
        <dbReference type="EMBL" id="MBC8556764.1"/>
    </source>
</evidence>
<dbReference type="InterPro" id="IPR036866">
    <property type="entry name" value="RibonucZ/Hydroxyglut_hydro"/>
</dbReference>
<comment type="caution">
    <text evidence="2">The sequence shown here is derived from an EMBL/GenBank/DDBJ whole genome shotgun (WGS) entry which is preliminary data.</text>
</comment>
<proteinExistence type="predicted"/>
<dbReference type="RefSeq" id="WP_249303152.1">
    <property type="nucleotide sequence ID" value="NZ_JACRSW010000011.1"/>
</dbReference>
<evidence type="ECO:0000313" key="3">
    <source>
        <dbReference type="Proteomes" id="UP000637513"/>
    </source>
</evidence>
<dbReference type="Pfam" id="PF00753">
    <property type="entry name" value="Lactamase_B"/>
    <property type="match status" value="1"/>
</dbReference>
<dbReference type="Proteomes" id="UP000637513">
    <property type="component" value="Unassembled WGS sequence"/>
</dbReference>
<dbReference type="PANTHER" id="PTHR30619">
    <property type="entry name" value="DNA INTERNALIZATION/COMPETENCE PROTEIN COMEC/REC2"/>
    <property type="match status" value="1"/>
</dbReference>
<dbReference type="Gene3D" id="3.60.15.10">
    <property type="entry name" value="Ribonuclease Z/Hydroxyacylglutathione hydrolase-like"/>
    <property type="match status" value="1"/>
</dbReference>
<feature type="domain" description="Metallo-beta-lactamase" evidence="1">
    <location>
        <begin position="172"/>
        <end position="206"/>
    </location>
</feature>
<protein>
    <recommendedName>
        <fullName evidence="1">Metallo-beta-lactamase domain-containing protein</fullName>
    </recommendedName>
</protein>
<sequence length="395" mass="45541">MKNERYLEKGLYFVHGYYINGNKEEDINVLNRDQMILMKDSIDDIYNIEAYDVNLREMHIQNQIPQGEFVYYNGQSLQTAEDDPNSIIYTELNRQLANIIGYENYGNQPEEISEQISDVHSYHVNVGHGNCSIIVFCCDGQYNMWMVDCSVFDFTDKHDFRSNLKKCMDDISEKFGVGKISKLLITHLHYDHINGIENLIKNGWIDKDTEVWMNTQYPWKQPTYTRILLQLKALGVKFIDPIVSNSTQQINILYPNISFNKKNVAPKNNINNASVLYQICLGKKSMLFTGDIETEGWEHVRLCISHLNHSTYYCISHHGSITGHLRSDCVIPYMVIGTLADCAGLTKIQVLMGRDNAYKGIFSKKVISDFNNILKTEDAVHYIGIEWCNGRNVLK</sequence>
<evidence type="ECO:0000259" key="1">
    <source>
        <dbReference type="Pfam" id="PF00753"/>
    </source>
</evidence>
<dbReference type="InterPro" id="IPR001279">
    <property type="entry name" value="Metallo-B-lactamas"/>
</dbReference>
<reference evidence="2 3" key="1">
    <citation type="submission" date="2020-08" db="EMBL/GenBank/DDBJ databases">
        <title>Genome public.</title>
        <authorList>
            <person name="Liu C."/>
            <person name="Sun Q."/>
        </authorList>
    </citation>
    <scope>NUCLEOTIDE SEQUENCE [LARGE SCALE GENOMIC DNA]</scope>
    <source>
        <strain evidence="2 3">BX3</strain>
    </source>
</reference>
<dbReference type="InterPro" id="IPR052159">
    <property type="entry name" value="Competence_DNA_uptake"/>
</dbReference>
<name>A0ABR7MSW9_9FIRM</name>
<keyword evidence="3" id="KW-1185">Reference proteome</keyword>
<dbReference type="SUPFAM" id="SSF56281">
    <property type="entry name" value="Metallo-hydrolase/oxidoreductase"/>
    <property type="match status" value="1"/>
</dbReference>
<accession>A0ABR7MSW9</accession>
<dbReference type="EMBL" id="JACRSW010000011">
    <property type="protein sequence ID" value="MBC8556764.1"/>
    <property type="molecule type" value="Genomic_DNA"/>
</dbReference>
<organism evidence="2 3">
    <name type="scientific">Jutongia hominis</name>
    <dbReference type="NCBI Taxonomy" id="2763664"/>
    <lineage>
        <taxon>Bacteria</taxon>
        <taxon>Bacillati</taxon>
        <taxon>Bacillota</taxon>
        <taxon>Clostridia</taxon>
        <taxon>Lachnospirales</taxon>
        <taxon>Lachnospiraceae</taxon>
        <taxon>Jutongia</taxon>
    </lineage>
</organism>
<dbReference type="PANTHER" id="PTHR30619:SF7">
    <property type="entry name" value="BETA-LACTAMASE DOMAIN PROTEIN"/>
    <property type="match status" value="1"/>
</dbReference>
<gene>
    <name evidence="2" type="ORF">H8700_03465</name>
</gene>